<proteinExistence type="predicted"/>
<organism evidence="1 2">
    <name type="scientific">Metamycoplasma hyosynoviae</name>
    <dbReference type="NCBI Taxonomy" id="29559"/>
    <lineage>
        <taxon>Bacteria</taxon>
        <taxon>Bacillati</taxon>
        <taxon>Mycoplasmatota</taxon>
        <taxon>Mycoplasmoidales</taxon>
        <taxon>Metamycoplasmataceae</taxon>
        <taxon>Metamycoplasma</taxon>
    </lineage>
</organism>
<dbReference type="RefSeq" id="WP_282208599.1">
    <property type="nucleotide sequence ID" value="NZ_JASBCO010000018.1"/>
</dbReference>
<dbReference type="AlphaFoldDB" id="A0AAP4APJ0"/>
<evidence type="ECO:0000313" key="1">
    <source>
        <dbReference type="EMBL" id="MDI3048288.1"/>
    </source>
</evidence>
<evidence type="ECO:0000313" key="2">
    <source>
        <dbReference type="Proteomes" id="UP001233782"/>
    </source>
</evidence>
<reference evidence="1" key="1">
    <citation type="submission" date="2023-04" db="EMBL/GenBank/DDBJ databases">
        <title>Genomes of recent Mycoplasma hyosynoviae isolates 2023.</title>
        <authorList>
            <person name="Spergser J."/>
        </authorList>
    </citation>
    <scope>NUCLEOTIDE SEQUENCE</scope>
    <source>
        <strain evidence="1">SN1J23N</strain>
    </source>
</reference>
<dbReference type="Proteomes" id="UP001233782">
    <property type="component" value="Unassembled WGS sequence"/>
</dbReference>
<accession>A0AAP4APJ0</accession>
<protein>
    <submittedName>
        <fullName evidence="1">Uncharacterized protein</fullName>
    </submittedName>
</protein>
<sequence length="62" mass="6946">MNKKILFGVLGSLTLFPITLVSTSTVLINKKIDNKEKSTQFNKKQSISSTKTKYVIKIDGKE</sequence>
<name>A0AAP4APJ0_9BACT</name>
<comment type="caution">
    <text evidence="1">The sequence shown here is derived from an EMBL/GenBank/DDBJ whole genome shotgun (WGS) entry which is preliminary data.</text>
</comment>
<feature type="non-terminal residue" evidence="1">
    <location>
        <position position="62"/>
    </location>
</feature>
<dbReference type="EMBL" id="JASBCP010000016">
    <property type="protein sequence ID" value="MDI3048288.1"/>
    <property type="molecule type" value="Genomic_DNA"/>
</dbReference>
<gene>
    <name evidence="1" type="ORF">QJ129_03405</name>
</gene>